<comment type="caution">
    <text evidence="2">The sequence shown here is derived from an EMBL/GenBank/DDBJ whole genome shotgun (WGS) entry which is preliminary data.</text>
</comment>
<accession>A0A6A5E6T0</accession>
<proteinExistence type="predicted"/>
<dbReference type="Proteomes" id="UP000465112">
    <property type="component" value="Chromosome 24"/>
</dbReference>
<dbReference type="EMBL" id="VHII01000024">
    <property type="protein sequence ID" value="KAF1371734.1"/>
    <property type="molecule type" value="Genomic_DNA"/>
</dbReference>
<dbReference type="AlphaFoldDB" id="A0A6A5E6T0"/>
<evidence type="ECO:0000256" key="1">
    <source>
        <dbReference type="SAM" id="MobiDB-lite"/>
    </source>
</evidence>
<feature type="region of interest" description="Disordered" evidence="1">
    <location>
        <begin position="73"/>
        <end position="117"/>
    </location>
</feature>
<gene>
    <name evidence="2" type="ORF">PFLUV_G00271510</name>
</gene>
<protein>
    <submittedName>
        <fullName evidence="2">Uncharacterized protein</fullName>
    </submittedName>
</protein>
<reference evidence="2 3" key="1">
    <citation type="submission" date="2019-06" db="EMBL/GenBank/DDBJ databases">
        <title>A chromosome-scale genome assembly of the European perch, Perca fluviatilis.</title>
        <authorList>
            <person name="Roques C."/>
            <person name="Zahm M."/>
            <person name="Cabau C."/>
            <person name="Klopp C."/>
            <person name="Bouchez O."/>
            <person name="Donnadieu C."/>
            <person name="Kuhl H."/>
            <person name="Gislard M."/>
            <person name="Guendouz S."/>
            <person name="Journot L."/>
            <person name="Haffray P."/>
            <person name="Bestin A."/>
            <person name="Morvezen R."/>
            <person name="Feron R."/>
            <person name="Wen M."/>
            <person name="Jouanno E."/>
            <person name="Herpin A."/>
            <person name="Schartl M."/>
            <person name="Postlethwait J."/>
            <person name="Schaerlinger B."/>
            <person name="Chardard D."/>
            <person name="Lecocq T."/>
            <person name="Poncet C."/>
            <person name="Jaffrelo L."/>
            <person name="Lampietro C."/>
            <person name="Guiguen Y."/>
        </authorList>
    </citation>
    <scope>NUCLEOTIDE SEQUENCE [LARGE SCALE GENOMIC DNA]</scope>
    <source>
        <tissue evidence="2">Blood</tissue>
    </source>
</reference>
<sequence length="117" mass="12299">MPGVYAPGEYDLAGFCVGAWSTAAQARGHRRGGPADRTGLLWGPQQRLQPGPQTPGEGQLELQVGIDCHTEEVDAGGGASAGQQHRGVCRTESGRGRTESLSFPALVDKHDSPLNHI</sequence>
<name>A0A6A5E6T0_PERFL</name>
<evidence type="ECO:0000313" key="3">
    <source>
        <dbReference type="Proteomes" id="UP000465112"/>
    </source>
</evidence>
<organism evidence="2 3">
    <name type="scientific">Perca fluviatilis</name>
    <name type="common">European perch</name>
    <dbReference type="NCBI Taxonomy" id="8168"/>
    <lineage>
        <taxon>Eukaryota</taxon>
        <taxon>Metazoa</taxon>
        <taxon>Chordata</taxon>
        <taxon>Craniata</taxon>
        <taxon>Vertebrata</taxon>
        <taxon>Euteleostomi</taxon>
        <taxon>Actinopterygii</taxon>
        <taxon>Neopterygii</taxon>
        <taxon>Teleostei</taxon>
        <taxon>Neoteleostei</taxon>
        <taxon>Acanthomorphata</taxon>
        <taxon>Eupercaria</taxon>
        <taxon>Perciformes</taxon>
        <taxon>Percoidei</taxon>
        <taxon>Percidae</taxon>
        <taxon>Percinae</taxon>
        <taxon>Perca</taxon>
    </lineage>
</organism>
<keyword evidence="3" id="KW-1185">Reference proteome</keyword>
<evidence type="ECO:0000313" key="2">
    <source>
        <dbReference type="EMBL" id="KAF1371734.1"/>
    </source>
</evidence>
<feature type="compositionally biased region" description="Basic and acidic residues" evidence="1">
    <location>
        <begin position="107"/>
        <end position="117"/>
    </location>
</feature>